<feature type="compositionally biased region" description="Basic and acidic residues" evidence="1">
    <location>
        <begin position="490"/>
        <end position="499"/>
    </location>
</feature>
<keyword evidence="3" id="KW-1185">Reference proteome</keyword>
<protein>
    <submittedName>
        <fullName evidence="2">Uncharacterized protein</fullName>
    </submittedName>
</protein>
<feature type="compositionally biased region" description="Basic and acidic residues" evidence="1">
    <location>
        <begin position="310"/>
        <end position="323"/>
    </location>
</feature>
<organism evidence="2 3">
    <name type="scientific">Prorocentrum cordatum</name>
    <dbReference type="NCBI Taxonomy" id="2364126"/>
    <lineage>
        <taxon>Eukaryota</taxon>
        <taxon>Sar</taxon>
        <taxon>Alveolata</taxon>
        <taxon>Dinophyceae</taxon>
        <taxon>Prorocentrales</taxon>
        <taxon>Prorocentraceae</taxon>
        <taxon>Prorocentrum</taxon>
    </lineage>
</organism>
<feature type="compositionally biased region" description="Basic residues" evidence="1">
    <location>
        <begin position="284"/>
        <end position="302"/>
    </location>
</feature>
<evidence type="ECO:0000256" key="1">
    <source>
        <dbReference type="SAM" id="MobiDB-lite"/>
    </source>
</evidence>
<evidence type="ECO:0000313" key="3">
    <source>
        <dbReference type="Proteomes" id="UP001189429"/>
    </source>
</evidence>
<reference evidence="2" key="1">
    <citation type="submission" date="2023-10" db="EMBL/GenBank/DDBJ databases">
        <authorList>
            <person name="Chen Y."/>
            <person name="Shah S."/>
            <person name="Dougan E. K."/>
            <person name="Thang M."/>
            <person name="Chan C."/>
        </authorList>
    </citation>
    <scope>NUCLEOTIDE SEQUENCE [LARGE SCALE GENOMIC DNA]</scope>
</reference>
<feature type="compositionally biased region" description="Basic residues" evidence="1">
    <location>
        <begin position="465"/>
        <end position="475"/>
    </location>
</feature>
<feature type="compositionally biased region" description="Basic and acidic residues" evidence="1">
    <location>
        <begin position="251"/>
        <end position="269"/>
    </location>
</feature>
<name>A0ABN9PFM6_9DINO</name>
<dbReference type="Proteomes" id="UP001189429">
    <property type="component" value="Unassembled WGS sequence"/>
</dbReference>
<dbReference type="EMBL" id="CAUYUJ010000336">
    <property type="protein sequence ID" value="CAK0789985.1"/>
    <property type="molecule type" value="Genomic_DNA"/>
</dbReference>
<feature type="region of interest" description="Disordered" evidence="1">
    <location>
        <begin position="1"/>
        <end position="42"/>
    </location>
</feature>
<feature type="compositionally biased region" description="Basic and acidic residues" evidence="1">
    <location>
        <begin position="29"/>
        <end position="42"/>
    </location>
</feature>
<evidence type="ECO:0000313" key="2">
    <source>
        <dbReference type="EMBL" id="CAK0789985.1"/>
    </source>
</evidence>
<feature type="compositionally biased region" description="Basic residues" evidence="1">
    <location>
        <begin position="511"/>
        <end position="520"/>
    </location>
</feature>
<sequence length="528" mass="56882">MAAAADTQMAGAPARALAGPRRKGGASAEGEKEAKSKNEKHSATLKLHWNHLLGQPRETAITQLQDPVRHCRVRDCWHDKKKEGAEATHCKVQLMMSPHMQSVTTKHHSAEGATVSDAVQAAILKENGVLKPGSAPRGALERGAEKLLRKLGMTSDRISKAKGSQDLDEDEDEVCGSQISWRALEELDARARGRPHPHEMGAWHVGWARVRSALETVDEAIKECDEGQRVGSGGGKPAREAPSTTGLRGGEAVKDRGSRGGEAGDDRSKAMGANEAFEGEASKERRRSRGKSRQRSKVKRGMRSSCSESGQRKAEAEAEEVKATKRRKAKEASSSPEAAKGKRRKAKEASSSPEAAKGKGQKAKEAKDSSPEAAKGKRRKAKEADSSPEPRGGQGKRRKAKEADSSPEAAKGKRRKAKEAKDSSPKAAKGKGQKAKEAKDSSPEAAKGKRRKAKEADSSPESAQQKKRSAKRQRRSSSSSSVRSLRKGRVKDTKREGKAQRQVNGDDGPRKKNKKGGKLKKKEDTSSG</sequence>
<gene>
    <name evidence="2" type="ORF">PCOR1329_LOCUS1378</name>
</gene>
<feature type="compositionally biased region" description="Low complexity" evidence="1">
    <location>
        <begin position="1"/>
        <end position="19"/>
    </location>
</feature>
<proteinExistence type="predicted"/>
<comment type="caution">
    <text evidence="2">The sequence shown here is derived from an EMBL/GenBank/DDBJ whole genome shotgun (WGS) entry which is preliminary data.</text>
</comment>
<accession>A0ABN9PFM6</accession>
<feature type="region of interest" description="Disordered" evidence="1">
    <location>
        <begin position="225"/>
        <end position="528"/>
    </location>
</feature>